<dbReference type="PANTHER" id="PTHR10434">
    <property type="entry name" value="1-ACYL-SN-GLYCEROL-3-PHOSPHATE ACYLTRANSFERASE"/>
    <property type="match status" value="1"/>
</dbReference>
<organism evidence="6 7">
    <name type="scientific">Methylophilus luteus</name>
    <dbReference type="NCBI Taxonomy" id="640108"/>
    <lineage>
        <taxon>Bacteria</taxon>
        <taxon>Pseudomonadati</taxon>
        <taxon>Pseudomonadota</taxon>
        <taxon>Betaproteobacteria</taxon>
        <taxon>Nitrosomonadales</taxon>
        <taxon>Methylophilaceae</taxon>
        <taxon>Methylophilus</taxon>
    </lineage>
</organism>
<comment type="caution">
    <text evidence="6">The sequence shown here is derived from an EMBL/GenBank/DDBJ whole genome shotgun (WGS) entry which is preliminary data.</text>
</comment>
<gene>
    <name evidence="6" type="ORF">ACFQ1Z_03900</name>
</gene>
<name>A0ABW3F550_9PROT</name>
<dbReference type="Proteomes" id="UP001597128">
    <property type="component" value="Unassembled WGS sequence"/>
</dbReference>
<dbReference type="SUPFAM" id="SSF69593">
    <property type="entry name" value="Glycerol-3-phosphate (1)-acyltransferase"/>
    <property type="match status" value="1"/>
</dbReference>
<dbReference type="CDD" id="cd07989">
    <property type="entry name" value="LPLAT_AGPAT-like"/>
    <property type="match status" value="1"/>
</dbReference>
<keyword evidence="4" id="KW-0812">Transmembrane</keyword>
<accession>A0ABW3F550</accession>
<dbReference type="InterPro" id="IPR002123">
    <property type="entry name" value="Plipid/glycerol_acylTrfase"/>
</dbReference>
<evidence type="ECO:0000256" key="2">
    <source>
        <dbReference type="ARBA" id="ARBA00022679"/>
    </source>
</evidence>
<evidence type="ECO:0000313" key="6">
    <source>
        <dbReference type="EMBL" id="MFD0912682.1"/>
    </source>
</evidence>
<evidence type="ECO:0000259" key="5">
    <source>
        <dbReference type="SMART" id="SM00563"/>
    </source>
</evidence>
<reference evidence="7" key="1">
    <citation type="journal article" date="2019" name="Int. J. Syst. Evol. Microbiol.">
        <title>The Global Catalogue of Microorganisms (GCM) 10K type strain sequencing project: providing services to taxonomists for standard genome sequencing and annotation.</title>
        <authorList>
            <consortium name="The Broad Institute Genomics Platform"/>
            <consortium name="The Broad Institute Genome Sequencing Center for Infectious Disease"/>
            <person name="Wu L."/>
            <person name="Ma J."/>
        </authorList>
    </citation>
    <scope>NUCLEOTIDE SEQUENCE [LARGE SCALE GENOMIC DNA]</scope>
    <source>
        <strain evidence="7">CCUG 58412</strain>
    </source>
</reference>
<feature type="domain" description="Phospholipid/glycerol acyltransferase" evidence="5">
    <location>
        <begin position="95"/>
        <end position="203"/>
    </location>
</feature>
<keyword evidence="3 6" id="KW-0012">Acyltransferase</keyword>
<dbReference type="PANTHER" id="PTHR10434:SF66">
    <property type="entry name" value="PHOSPHOLIPID_GLYCEROL ACYLTRANSFERASE DOMAIN-CONTAINING PROTEIN"/>
    <property type="match status" value="1"/>
</dbReference>
<dbReference type="Pfam" id="PF01553">
    <property type="entry name" value="Acyltransferase"/>
    <property type="match status" value="1"/>
</dbReference>
<dbReference type="RefSeq" id="WP_379055835.1">
    <property type="nucleotide sequence ID" value="NZ_JBHTKB010000001.1"/>
</dbReference>
<keyword evidence="4" id="KW-1133">Transmembrane helix</keyword>
<sequence length="280" mass="31726">MKTGQTLTHPISSMLGRLYDYFVLYAGLIWLGFLSLCWTLVASLLYPLLPERKGLYLGRYVIMISFRLYLASLSSSQRCSFDLSELDALRNDEPLIIAPNHPCLLDAVMIISRLPNIACVMKSELMNNVFLGAGARLARYIRNEPIRQMVMQATRDFKTGSHLLLFPEGTRTVQQPVNALKGSIALIAQKAKVPVQTVIIETDSPFLSKGWSLFRKPAMPISYRVRLGKRFSPPENTHRFMEELEQYFRDVLKQDTADMAVSENISTTIDTSNFKSPIQL</sequence>
<dbReference type="GO" id="GO:0016746">
    <property type="term" value="F:acyltransferase activity"/>
    <property type="evidence" value="ECO:0007669"/>
    <property type="project" value="UniProtKB-KW"/>
</dbReference>
<feature type="transmembrane region" description="Helical" evidence="4">
    <location>
        <begin position="22"/>
        <end position="49"/>
    </location>
</feature>
<keyword evidence="4" id="KW-0472">Membrane</keyword>
<evidence type="ECO:0000256" key="1">
    <source>
        <dbReference type="ARBA" id="ARBA00005189"/>
    </source>
</evidence>
<evidence type="ECO:0000313" key="7">
    <source>
        <dbReference type="Proteomes" id="UP001597128"/>
    </source>
</evidence>
<protein>
    <submittedName>
        <fullName evidence="6">Lysophospholipid acyltransferase family protein</fullName>
    </submittedName>
</protein>
<evidence type="ECO:0000256" key="3">
    <source>
        <dbReference type="ARBA" id="ARBA00023315"/>
    </source>
</evidence>
<evidence type="ECO:0000256" key="4">
    <source>
        <dbReference type="SAM" id="Phobius"/>
    </source>
</evidence>
<keyword evidence="2" id="KW-0808">Transferase</keyword>
<dbReference type="SMART" id="SM00563">
    <property type="entry name" value="PlsC"/>
    <property type="match status" value="1"/>
</dbReference>
<keyword evidence="7" id="KW-1185">Reference proteome</keyword>
<comment type="pathway">
    <text evidence="1">Lipid metabolism.</text>
</comment>
<dbReference type="EMBL" id="JBHTKB010000001">
    <property type="protein sequence ID" value="MFD0912682.1"/>
    <property type="molecule type" value="Genomic_DNA"/>
</dbReference>
<proteinExistence type="predicted"/>